<evidence type="ECO:0000256" key="1">
    <source>
        <dbReference type="SAM" id="Phobius"/>
    </source>
</evidence>
<keyword evidence="1" id="KW-0472">Membrane</keyword>
<name>A0A843UQ39_COLES</name>
<dbReference type="AlphaFoldDB" id="A0A843UQ39"/>
<keyword evidence="1" id="KW-0812">Transmembrane</keyword>
<keyword evidence="1" id="KW-1133">Transmembrane helix</keyword>
<comment type="caution">
    <text evidence="2">The sequence shown here is derived from an EMBL/GenBank/DDBJ whole genome shotgun (WGS) entry which is preliminary data.</text>
</comment>
<evidence type="ECO:0000313" key="2">
    <source>
        <dbReference type="EMBL" id="MQL81959.1"/>
    </source>
</evidence>
<keyword evidence="3" id="KW-1185">Reference proteome</keyword>
<accession>A0A843UQ39</accession>
<sequence>MGHPMFVTISHAVGSTAKSPQPSLLFTSWPGHRGLGAYLLALLFVFILAALVESPYTAHRLASLTRGGGVRGSSVSADAAQTVIHALWVGPFAIWPAIQPNAGSKLLQGGGFELPTLAYHSFPAPVRPVVNNCPFAIWPAIQPNAGSKLLQGGGFELPTLAYHSFPSLASPWSGRI</sequence>
<protein>
    <submittedName>
        <fullName evidence="2">Uncharacterized protein</fullName>
    </submittedName>
</protein>
<gene>
    <name evidence="2" type="ORF">Taro_014426</name>
</gene>
<feature type="transmembrane region" description="Helical" evidence="1">
    <location>
        <begin position="35"/>
        <end position="52"/>
    </location>
</feature>
<dbReference type="EMBL" id="NMUH01000599">
    <property type="protein sequence ID" value="MQL81959.1"/>
    <property type="molecule type" value="Genomic_DNA"/>
</dbReference>
<evidence type="ECO:0000313" key="3">
    <source>
        <dbReference type="Proteomes" id="UP000652761"/>
    </source>
</evidence>
<dbReference type="InterPro" id="IPR037176">
    <property type="entry name" value="Osmotin/thaumatin-like_sf"/>
</dbReference>
<organism evidence="2 3">
    <name type="scientific">Colocasia esculenta</name>
    <name type="common">Wild taro</name>
    <name type="synonym">Arum esculentum</name>
    <dbReference type="NCBI Taxonomy" id="4460"/>
    <lineage>
        <taxon>Eukaryota</taxon>
        <taxon>Viridiplantae</taxon>
        <taxon>Streptophyta</taxon>
        <taxon>Embryophyta</taxon>
        <taxon>Tracheophyta</taxon>
        <taxon>Spermatophyta</taxon>
        <taxon>Magnoliopsida</taxon>
        <taxon>Liliopsida</taxon>
        <taxon>Araceae</taxon>
        <taxon>Aroideae</taxon>
        <taxon>Colocasieae</taxon>
        <taxon>Colocasia</taxon>
    </lineage>
</organism>
<dbReference type="Gene3D" id="2.60.110.10">
    <property type="entry name" value="Thaumatin"/>
    <property type="match status" value="1"/>
</dbReference>
<proteinExistence type="predicted"/>
<dbReference type="SUPFAM" id="SSF49870">
    <property type="entry name" value="Osmotin, thaumatin-like protein"/>
    <property type="match status" value="1"/>
</dbReference>
<dbReference type="Proteomes" id="UP000652761">
    <property type="component" value="Unassembled WGS sequence"/>
</dbReference>
<dbReference type="OrthoDB" id="430315at2759"/>
<reference evidence="2" key="1">
    <citation type="submission" date="2017-07" db="EMBL/GenBank/DDBJ databases">
        <title>Taro Niue Genome Assembly and Annotation.</title>
        <authorList>
            <person name="Atibalentja N."/>
            <person name="Keating K."/>
            <person name="Fields C.J."/>
        </authorList>
    </citation>
    <scope>NUCLEOTIDE SEQUENCE</scope>
    <source>
        <strain evidence="2">Niue_2</strain>
        <tissue evidence="2">Leaf</tissue>
    </source>
</reference>